<dbReference type="GeneID" id="28831275"/>
<feature type="domain" description="Protein kinase" evidence="10">
    <location>
        <begin position="40"/>
        <end position="403"/>
    </location>
</feature>
<keyword evidence="4 9" id="KW-0547">Nucleotide-binding</keyword>
<dbReference type="Gene3D" id="1.10.510.10">
    <property type="entry name" value="Transferase(Phosphotransferase) domain 1"/>
    <property type="match status" value="1"/>
</dbReference>
<keyword evidence="2" id="KW-0723">Serine/threonine-protein kinase</keyword>
<proteinExistence type="predicted"/>
<evidence type="ECO:0000256" key="8">
    <source>
        <dbReference type="ARBA" id="ARBA00048679"/>
    </source>
</evidence>
<evidence type="ECO:0000256" key="2">
    <source>
        <dbReference type="ARBA" id="ARBA00022527"/>
    </source>
</evidence>
<dbReference type="Pfam" id="PF00069">
    <property type="entry name" value="Pkinase"/>
    <property type="match status" value="1"/>
</dbReference>
<feature type="binding site" evidence="9">
    <location>
        <position position="69"/>
    </location>
    <ligand>
        <name>ATP</name>
        <dbReference type="ChEBI" id="CHEBI:30616"/>
    </ligand>
</feature>
<dbReference type="RefSeq" id="XP_018064099.1">
    <property type="nucleotide sequence ID" value="XM_018221549.1"/>
</dbReference>
<evidence type="ECO:0000313" key="12">
    <source>
        <dbReference type="Proteomes" id="UP000070700"/>
    </source>
</evidence>
<sequence>MSTFSPQYHRSRFDNVEDVESYVPGGFYPVRLGDIFHDRYKIIHKLGFGGFSTVWLALDQREHRHVALKIVRADASSNCSELAILQRLQAIPTPHPGRQHVASLFDHFTIDGPNRTHRCLVSDVAGPSVTTLNDFPGKGAGSQRLRADLTAKLAKQAAEALDFLTSTNEWSEDEIYQRFGVPQKDPILTITGSEPGQSAPRYLVESAGLIDPQFLTEDILLLDFGQSFPSDTPPPAEEVGIPFSYCAPEVIFDSKVNKYSEIWALGCIIFELRAGQQLFASWSGGQDEILRQMIQTFGRLPDPWWAAWYKRADFFDDDGKPNKDWSGGIQKAVECPIDDLIADIGLEDDENDIPREAEAMLEASFKKVPEEEAVQLKDLLESIFKWVPGDRASLGEILNHPWFTTIYETW</sequence>
<dbReference type="KEGG" id="psco:LY89DRAFT_761465"/>
<dbReference type="GO" id="GO:0005524">
    <property type="term" value="F:ATP binding"/>
    <property type="evidence" value="ECO:0007669"/>
    <property type="project" value="UniProtKB-UniRule"/>
</dbReference>
<evidence type="ECO:0000256" key="1">
    <source>
        <dbReference type="ARBA" id="ARBA00012513"/>
    </source>
</evidence>
<reference evidence="11 12" key="1">
    <citation type="submission" date="2015-10" db="EMBL/GenBank/DDBJ databases">
        <title>Full genome of DAOMC 229536 Phialocephala scopiformis, a fungal endophyte of spruce producing the potent anti-insectan compound rugulosin.</title>
        <authorList>
            <consortium name="DOE Joint Genome Institute"/>
            <person name="Walker A.K."/>
            <person name="Frasz S.L."/>
            <person name="Seifert K.A."/>
            <person name="Miller J.D."/>
            <person name="Mondo S.J."/>
            <person name="Labutti K."/>
            <person name="Lipzen A."/>
            <person name="Dockter R."/>
            <person name="Kennedy M."/>
            <person name="Grigoriev I.V."/>
            <person name="Spatafora J.W."/>
        </authorList>
    </citation>
    <scope>NUCLEOTIDE SEQUENCE [LARGE SCALE GENOMIC DNA]</scope>
    <source>
        <strain evidence="11 12">CBS 120377</strain>
    </source>
</reference>
<evidence type="ECO:0000259" key="10">
    <source>
        <dbReference type="PROSITE" id="PS50011"/>
    </source>
</evidence>
<dbReference type="AlphaFoldDB" id="A0A132BD23"/>
<dbReference type="EMBL" id="KQ947431">
    <property type="protein sequence ID" value="KUJ09744.1"/>
    <property type="molecule type" value="Genomic_DNA"/>
</dbReference>
<evidence type="ECO:0000256" key="6">
    <source>
        <dbReference type="ARBA" id="ARBA00022840"/>
    </source>
</evidence>
<evidence type="ECO:0000256" key="4">
    <source>
        <dbReference type="ARBA" id="ARBA00022741"/>
    </source>
</evidence>
<dbReference type="PANTHER" id="PTHR47634">
    <property type="entry name" value="PROTEIN KINASE DOMAIN-CONTAINING PROTEIN-RELATED"/>
    <property type="match status" value="1"/>
</dbReference>
<dbReference type="InterPro" id="IPR000719">
    <property type="entry name" value="Prot_kinase_dom"/>
</dbReference>
<dbReference type="GO" id="GO:0050684">
    <property type="term" value="P:regulation of mRNA processing"/>
    <property type="evidence" value="ECO:0007669"/>
    <property type="project" value="TreeGrafter"/>
</dbReference>
<dbReference type="InterPro" id="IPR011009">
    <property type="entry name" value="Kinase-like_dom_sf"/>
</dbReference>
<dbReference type="Gene3D" id="3.30.200.20">
    <property type="entry name" value="Phosphorylase Kinase, domain 1"/>
    <property type="match status" value="1"/>
</dbReference>
<dbReference type="OrthoDB" id="5979581at2759"/>
<keyword evidence="6 9" id="KW-0067">ATP-binding</keyword>
<dbReference type="PROSITE" id="PS50011">
    <property type="entry name" value="PROTEIN_KINASE_DOM"/>
    <property type="match status" value="1"/>
</dbReference>
<dbReference type="InterPro" id="IPR051334">
    <property type="entry name" value="SRPK"/>
</dbReference>
<dbReference type="PANTHER" id="PTHR47634:SF9">
    <property type="entry name" value="PROTEIN KINASE DOMAIN-CONTAINING PROTEIN-RELATED"/>
    <property type="match status" value="1"/>
</dbReference>
<keyword evidence="12" id="KW-1185">Reference proteome</keyword>
<protein>
    <recommendedName>
        <fullName evidence="1">non-specific serine/threonine protein kinase</fullName>
        <ecNumber evidence="1">2.7.11.1</ecNumber>
    </recommendedName>
</protein>
<organism evidence="11 12">
    <name type="scientific">Mollisia scopiformis</name>
    <name type="common">Conifer needle endophyte fungus</name>
    <name type="synonym">Phialocephala scopiformis</name>
    <dbReference type="NCBI Taxonomy" id="149040"/>
    <lineage>
        <taxon>Eukaryota</taxon>
        <taxon>Fungi</taxon>
        <taxon>Dikarya</taxon>
        <taxon>Ascomycota</taxon>
        <taxon>Pezizomycotina</taxon>
        <taxon>Leotiomycetes</taxon>
        <taxon>Helotiales</taxon>
        <taxon>Mollisiaceae</taxon>
        <taxon>Mollisia</taxon>
    </lineage>
</organism>
<accession>A0A132BD23</accession>
<dbReference type="GO" id="GO:0000245">
    <property type="term" value="P:spliceosomal complex assembly"/>
    <property type="evidence" value="ECO:0007669"/>
    <property type="project" value="TreeGrafter"/>
</dbReference>
<name>A0A132BD23_MOLSC</name>
<dbReference type="InterPro" id="IPR017441">
    <property type="entry name" value="Protein_kinase_ATP_BS"/>
</dbReference>
<dbReference type="SMART" id="SM00220">
    <property type="entry name" value="S_TKc"/>
    <property type="match status" value="1"/>
</dbReference>
<comment type="catalytic activity">
    <reaction evidence="7">
        <text>L-threonyl-[protein] + ATP = O-phospho-L-threonyl-[protein] + ADP + H(+)</text>
        <dbReference type="Rhea" id="RHEA:46608"/>
        <dbReference type="Rhea" id="RHEA-COMP:11060"/>
        <dbReference type="Rhea" id="RHEA-COMP:11605"/>
        <dbReference type="ChEBI" id="CHEBI:15378"/>
        <dbReference type="ChEBI" id="CHEBI:30013"/>
        <dbReference type="ChEBI" id="CHEBI:30616"/>
        <dbReference type="ChEBI" id="CHEBI:61977"/>
        <dbReference type="ChEBI" id="CHEBI:456216"/>
        <dbReference type="EC" id="2.7.11.1"/>
    </reaction>
</comment>
<keyword evidence="3" id="KW-0808">Transferase</keyword>
<gene>
    <name evidence="11" type="ORF">LY89DRAFT_761465</name>
</gene>
<evidence type="ECO:0000256" key="3">
    <source>
        <dbReference type="ARBA" id="ARBA00022679"/>
    </source>
</evidence>
<dbReference type="GO" id="GO:0004674">
    <property type="term" value="F:protein serine/threonine kinase activity"/>
    <property type="evidence" value="ECO:0007669"/>
    <property type="project" value="UniProtKB-KW"/>
</dbReference>
<evidence type="ECO:0000256" key="7">
    <source>
        <dbReference type="ARBA" id="ARBA00047899"/>
    </source>
</evidence>
<dbReference type="Proteomes" id="UP000070700">
    <property type="component" value="Unassembled WGS sequence"/>
</dbReference>
<evidence type="ECO:0000256" key="9">
    <source>
        <dbReference type="PROSITE-ProRule" id="PRU10141"/>
    </source>
</evidence>
<dbReference type="InParanoid" id="A0A132BD23"/>
<dbReference type="SUPFAM" id="SSF56112">
    <property type="entry name" value="Protein kinase-like (PK-like)"/>
    <property type="match status" value="1"/>
</dbReference>
<evidence type="ECO:0000256" key="5">
    <source>
        <dbReference type="ARBA" id="ARBA00022777"/>
    </source>
</evidence>
<dbReference type="PROSITE" id="PS00107">
    <property type="entry name" value="PROTEIN_KINASE_ATP"/>
    <property type="match status" value="1"/>
</dbReference>
<comment type="catalytic activity">
    <reaction evidence="8">
        <text>L-seryl-[protein] + ATP = O-phospho-L-seryl-[protein] + ADP + H(+)</text>
        <dbReference type="Rhea" id="RHEA:17989"/>
        <dbReference type="Rhea" id="RHEA-COMP:9863"/>
        <dbReference type="Rhea" id="RHEA-COMP:11604"/>
        <dbReference type="ChEBI" id="CHEBI:15378"/>
        <dbReference type="ChEBI" id="CHEBI:29999"/>
        <dbReference type="ChEBI" id="CHEBI:30616"/>
        <dbReference type="ChEBI" id="CHEBI:83421"/>
        <dbReference type="ChEBI" id="CHEBI:456216"/>
        <dbReference type="EC" id="2.7.11.1"/>
    </reaction>
</comment>
<dbReference type="EC" id="2.7.11.1" evidence="1"/>
<keyword evidence="5 11" id="KW-0418">Kinase</keyword>
<evidence type="ECO:0000313" key="11">
    <source>
        <dbReference type="EMBL" id="KUJ09744.1"/>
    </source>
</evidence>